<reference evidence="3 4" key="1">
    <citation type="journal article" date="2019" name="Int. J. Syst. Evol. Microbiol.">
        <title>The Global Catalogue of Microorganisms (GCM) 10K type strain sequencing project: providing services to taxonomists for standard genome sequencing and annotation.</title>
        <authorList>
            <consortium name="The Broad Institute Genomics Platform"/>
            <consortium name="The Broad Institute Genome Sequencing Center for Infectious Disease"/>
            <person name="Wu L."/>
            <person name="Ma J."/>
        </authorList>
    </citation>
    <scope>NUCLEOTIDE SEQUENCE [LARGE SCALE GENOMIC DNA]</scope>
    <source>
        <strain evidence="3 4">JCM 15503</strain>
    </source>
</reference>
<feature type="signal peptide" evidence="2">
    <location>
        <begin position="1"/>
        <end position="25"/>
    </location>
</feature>
<organism evidence="3 4">
    <name type="scientific">Ideonella azotifigens</name>
    <dbReference type="NCBI Taxonomy" id="513160"/>
    <lineage>
        <taxon>Bacteria</taxon>
        <taxon>Pseudomonadati</taxon>
        <taxon>Pseudomonadota</taxon>
        <taxon>Betaproteobacteria</taxon>
        <taxon>Burkholderiales</taxon>
        <taxon>Sphaerotilaceae</taxon>
        <taxon>Ideonella</taxon>
    </lineage>
</organism>
<name>A0ABN1K581_9BURK</name>
<keyword evidence="2" id="KW-0732">Signal</keyword>
<proteinExistence type="predicted"/>
<accession>A0ABN1K581</accession>
<evidence type="ECO:0000313" key="4">
    <source>
        <dbReference type="Proteomes" id="UP001500279"/>
    </source>
</evidence>
<gene>
    <name evidence="3" type="ORF">GCM10009107_32430</name>
</gene>
<keyword evidence="4" id="KW-1185">Reference proteome</keyword>
<feature type="region of interest" description="Disordered" evidence="1">
    <location>
        <begin position="27"/>
        <end position="72"/>
    </location>
</feature>
<evidence type="ECO:0008006" key="5">
    <source>
        <dbReference type="Google" id="ProtNLM"/>
    </source>
</evidence>
<sequence>MKLAPGLSALAVALLAGYPAMPARAANEAEEQAAHHPASPVALPAPAGYDQQMKKMQEMHQQMAAAKSPEERAALMKDHMKAMQDGMGMMDQMRGAMMGGKAVAGGKSAMPMDASMMRRRMDMMDMMMQMMMDREAMKAAAPQ</sequence>
<evidence type="ECO:0000256" key="1">
    <source>
        <dbReference type="SAM" id="MobiDB-lite"/>
    </source>
</evidence>
<evidence type="ECO:0000256" key="2">
    <source>
        <dbReference type="SAM" id="SignalP"/>
    </source>
</evidence>
<feature type="chain" id="PRO_5047003846" description="DUF4175 domain-containing protein" evidence="2">
    <location>
        <begin position="26"/>
        <end position="143"/>
    </location>
</feature>
<comment type="caution">
    <text evidence="3">The sequence shown here is derived from an EMBL/GenBank/DDBJ whole genome shotgun (WGS) entry which is preliminary data.</text>
</comment>
<protein>
    <recommendedName>
        <fullName evidence="5">DUF4175 domain-containing protein</fullName>
    </recommendedName>
</protein>
<dbReference type="EMBL" id="BAAAEW010000021">
    <property type="protein sequence ID" value="GAA0755176.1"/>
    <property type="molecule type" value="Genomic_DNA"/>
</dbReference>
<dbReference type="RefSeq" id="WP_141288602.1">
    <property type="nucleotide sequence ID" value="NZ_BAAAEW010000021.1"/>
</dbReference>
<dbReference type="Proteomes" id="UP001500279">
    <property type="component" value="Unassembled WGS sequence"/>
</dbReference>
<evidence type="ECO:0000313" key="3">
    <source>
        <dbReference type="EMBL" id="GAA0755176.1"/>
    </source>
</evidence>